<dbReference type="PRINTS" id="PR00452">
    <property type="entry name" value="SH3DOMAIN"/>
</dbReference>
<dbReference type="InterPro" id="IPR036028">
    <property type="entry name" value="SH3-like_dom_sf"/>
</dbReference>
<evidence type="ECO:0008006" key="8">
    <source>
        <dbReference type="Google" id="ProtNLM"/>
    </source>
</evidence>
<dbReference type="SUPFAM" id="SSF50044">
    <property type="entry name" value="SH3-domain"/>
    <property type="match status" value="1"/>
</dbReference>
<feature type="compositionally biased region" description="Pro residues" evidence="3">
    <location>
        <begin position="316"/>
        <end position="326"/>
    </location>
</feature>
<evidence type="ECO:0000256" key="1">
    <source>
        <dbReference type="ARBA" id="ARBA00022443"/>
    </source>
</evidence>
<evidence type="ECO:0000259" key="4">
    <source>
        <dbReference type="PROSITE" id="PS50002"/>
    </source>
</evidence>
<feature type="compositionally biased region" description="Basic and acidic residues" evidence="3">
    <location>
        <begin position="356"/>
        <end position="365"/>
    </location>
</feature>
<proteinExistence type="predicted"/>
<evidence type="ECO:0000259" key="5">
    <source>
        <dbReference type="PROSITE" id="PS51021"/>
    </source>
</evidence>
<evidence type="ECO:0000313" key="7">
    <source>
        <dbReference type="Proteomes" id="UP001322138"/>
    </source>
</evidence>
<dbReference type="Gene3D" id="1.20.1270.60">
    <property type="entry name" value="Arfaptin homology (AH) domain/BAR domain"/>
    <property type="match status" value="1"/>
</dbReference>
<dbReference type="InterPro" id="IPR001452">
    <property type="entry name" value="SH3_domain"/>
</dbReference>
<dbReference type="GeneID" id="87894878"/>
<dbReference type="InterPro" id="IPR027267">
    <property type="entry name" value="AH/BAR_dom_sf"/>
</dbReference>
<evidence type="ECO:0000256" key="2">
    <source>
        <dbReference type="PROSITE-ProRule" id="PRU00192"/>
    </source>
</evidence>
<dbReference type="CDD" id="cd07599">
    <property type="entry name" value="BAR_Rvs167p"/>
    <property type="match status" value="1"/>
</dbReference>
<dbReference type="PROSITE" id="PS51021">
    <property type="entry name" value="BAR"/>
    <property type="match status" value="1"/>
</dbReference>
<dbReference type="Pfam" id="PF14604">
    <property type="entry name" value="SH3_9"/>
    <property type="match status" value="1"/>
</dbReference>
<dbReference type="Pfam" id="PF03114">
    <property type="entry name" value="BAR"/>
    <property type="match status" value="1"/>
</dbReference>
<gene>
    <name evidence="6" type="ORF">QC761_121130</name>
</gene>
<dbReference type="Gene3D" id="2.30.30.40">
    <property type="entry name" value="SH3 Domains"/>
    <property type="match status" value="1"/>
</dbReference>
<sequence>MQSMQRQFGKLLNKGPGDNAKVSVLLKDYEDADKVLATLIENARAWRDSWDSLINSQHNMVVEFEGLYDPIVGATDGHGREAAPTPQLQLERTLRLKETYGDLKTELLQEIVAIEERILRPATDARSYITPIRRTIKKRENKRLDYEKVQDKTLKLQRKPGRNAKEDASLAKHQDELSRVADEFNIADEHLRQTLPPLVEATFSIVPPLLAALVLIQNRLLGLYYTTLHNYCEDSNFPSPAPPMEDVIAVWNAACSPVQSQIEHISFIRHKGGYTQPPPSNGYRRTPSGLIPSTNSSSNSLQPRPMRIPSSHALKPPSPSPSPATTPPSSFSSRRPEWANPTEFTTASHLGGANIDRSKPARERSVSPNPAVGSIMVNGGLVVKKRPPPPPPPKKPALVQEQWVVALYPFAGQGRGDLSFDEGERIKVVTKTQTDQDWWVGELRGVRGSFPANYCRPA</sequence>
<feature type="domain" description="SH3" evidence="4">
    <location>
        <begin position="399"/>
        <end position="458"/>
    </location>
</feature>
<organism evidence="6 7">
    <name type="scientific">Podospora bellae-mahoneyi</name>
    <dbReference type="NCBI Taxonomy" id="2093777"/>
    <lineage>
        <taxon>Eukaryota</taxon>
        <taxon>Fungi</taxon>
        <taxon>Dikarya</taxon>
        <taxon>Ascomycota</taxon>
        <taxon>Pezizomycotina</taxon>
        <taxon>Sordariomycetes</taxon>
        <taxon>Sordariomycetidae</taxon>
        <taxon>Sordariales</taxon>
        <taxon>Podosporaceae</taxon>
        <taxon>Podospora</taxon>
    </lineage>
</organism>
<protein>
    <recommendedName>
        <fullName evidence="8">SH3 domain signaling protein</fullName>
    </recommendedName>
</protein>
<name>A0ABR0G1U4_9PEZI</name>
<feature type="region of interest" description="Disordered" evidence="3">
    <location>
        <begin position="270"/>
        <end position="374"/>
    </location>
</feature>
<comment type="caution">
    <text evidence="6">The sequence shown here is derived from an EMBL/GenBank/DDBJ whole genome shotgun (WGS) entry which is preliminary data.</text>
</comment>
<dbReference type="SMART" id="SM00326">
    <property type="entry name" value="SH3"/>
    <property type="match status" value="1"/>
</dbReference>
<reference evidence="6 7" key="1">
    <citation type="journal article" date="2023" name="bioRxiv">
        <title>High-quality genome assemblies of four members of thePodospora anserinaspecies complex.</title>
        <authorList>
            <person name="Ament-Velasquez S.L."/>
            <person name="Vogan A.A."/>
            <person name="Wallerman O."/>
            <person name="Hartmann F."/>
            <person name="Gautier V."/>
            <person name="Silar P."/>
            <person name="Giraud T."/>
            <person name="Johannesson H."/>
        </authorList>
    </citation>
    <scope>NUCLEOTIDE SEQUENCE [LARGE SCALE GENOMIC DNA]</scope>
    <source>
        <strain evidence="6 7">CBS 112042</strain>
    </source>
</reference>
<feature type="compositionally biased region" description="Polar residues" evidence="3">
    <location>
        <begin position="291"/>
        <end position="302"/>
    </location>
</feature>
<keyword evidence="7" id="KW-1185">Reference proteome</keyword>
<keyword evidence="1 2" id="KW-0728">SH3 domain</keyword>
<dbReference type="RefSeq" id="XP_062738652.1">
    <property type="nucleotide sequence ID" value="XM_062875396.1"/>
</dbReference>
<dbReference type="SUPFAM" id="SSF103657">
    <property type="entry name" value="BAR/IMD domain-like"/>
    <property type="match status" value="1"/>
</dbReference>
<evidence type="ECO:0000313" key="6">
    <source>
        <dbReference type="EMBL" id="KAK4649677.1"/>
    </source>
</evidence>
<dbReference type="InterPro" id="IPR046982">
    <property type="entry name" value="BIN3/RVS161-like"/>
</dbReference>
<dbReference type="EMBL" id="JAFFGZ010000001">
    <property type="protein sequence ID" value="KAK4649677.1"/>
    <property type="molecule type" value="Genomic_DNA"/>
</dbReference>
<dbReference type="Proteomes" id="UP001322138">
    <property type="component" value="Unassembled WGS sequence"/>
</dbReference>
<evidence type="ECO:0000256" key="3">
    <source>
        <dbReference type="SAM" id="MobiDB-lite"/>
    </source>
</evidence>
<accession>A0ABR0G1U4</accession>
<dbReference type="PROSITE" id="PS50002">
    <property type="entry name" value="SH3"/>
    <property type="match status" value="1"/>
</dbReference>
<dbReference type="PANTHER" id="PTHR47174">
    <property type="entry name" value="BRIDGING INTEGRATOR 3"/>
    <property type="match status" value="1"/>
</dbReference>
<dbReference type="PANTHER" id="PTHR47174:SF2">
    <property type="entry name" value="SH3 DOMAIN SIGNALLING PROTEIN (AFU_ORTHOLOGUE AFUA_5G07670)"/>
    <property type="match status" value="1"/>
</dbReference>
<feature type="domain" description="BAR" evidence="5">
    <location>
        <begin position="7"/>
        <end position="241"/>
    </location>
</feature>
<dbReference type="InterPro" id="IPR004148">
    <property type="entry name" value="BAR_dom"/>
</dbReference>